<dbReference type="InterPro" id="IPR036806">
    <property type="entry name" value="YozE_SAM-like_sf"/>
</dbReference>
<dbReference type="Proteomes" id="UP000009885">
    <property type="component" value="Unassembled WGS sequence"/>
</dbReference>
<evidence type="ECO:0000313" key="2">
    <source>
        <dbReference type="EMBL" id="EKU48011.1"/>
    </source>
</evidence>
<protein>
    <recommendedName>
        <fullName evidence="1">YozE SAM-like domain-containing protein</fullName>
    </recommendedName>
</protein>
<dbReference type="Gene3D" id="1.10.150.260">
    <property type="entry name" value="YozE SAM-like"/>
    <property type="match status" value="1"/>
</dbReference>
<organism evidence="2 3">
    <name type="scientific">Staphylococcus massiliensis S46</name>
    <dbReference type="NCBI Taxonomy" id="1229783"/>
    <lineage>
        <taxon>Bacteria</taxon>
        <taxon>Bacillati</taxon>
        <taxon>Bacillota</taxon>
        <taxon>Bacilli</taxon>
        <taxon>Bacillales</taxon>
        <taxon>Staphylococcaceae</taxon>
        <taxon>Staphylococcus</taxon>
    </lineage>
</organism>
<keyword evidence="3" id="KW-1185">Reference proteome</keyword>
<dbReference type="RefSeq" id="WP_009383416.1">
    <property type="nucleotide sequence ID" value="NZ_AMSQ01000008.1"/>
</dbReference>
<evidence type="ECO:0000313" key="3">
    <source>
        <dbReference type="Proteomes" id="UP000009885"/>
    </source>
</evidence>
<evidence type="ECO:0000259" key="1">
    <source>
        <dbReference type="Pfam" id="PF06855"/>
    </source>
</evidence>
<dbReference type="OrthoDB" id="2300711at2"/>
<dbReference type="Pfam" id="PF06855">
    <property type="entry name" value="YozE_SAM_like"/>
    <property type="match status" value="1"/>
</dbReference>
<comment type="caution">
    <text evidence="2">The sequence shown here is derived from an EMBL/GenBank/DDBJ whole genome shotgun (WGS) entry which is preliminary data.</text>
</comment>
<sequence length="74" mass="9119">MTFYTYIKEYNKDLTPFGDVARTLEKDRYFPEYSNDTQQINDYMVKNYHLNSYITQNHNRLMALYKEDLKDNKF</sequence>
<accession>K9APS0</accession>
<dbReference type="PATRIC" id="fig|1229783.3.peg.1237"/>
<proteinExistence type="predicted"/>
<dbReference type="AlphaFoldDB" id="K9APS0"/>
<dbReference type="InterPro" id="IPR023089">
    <property type="entry name" value="YozE_SAM-like"/>
</dbReference>
<name>K9APS0_9STAP</name>
<dbReference type="EMBL" id="AMSQ01000008">
    <property type="protein sequence ID" value="EKU48011.1"/>
    <property type="molecule type" value="Genomic_DNA"/>
</dbReference>
<reference evidence="2 3" key="1">
    <citation type="journal article" date="2013" name="Genome Announc.">
        <title>Genome Sequence of Staphylococcus massiliensis Strain S46, Isolated from the Surface of Healthy Human Skin.</title>
        <authorList>
            <person name="Srivastav R."/>
            <person name="Singh A."/>
            <person name="Jangir P.K."/>
            <person name="Kumari C."/>
            <person name="Muduli S."/>
            <person name="Sharma R."/>
        </authorList>
    </citation>
    <scope>NUCLEOTIDE SEQUENCE [LARGE SCALE GENOMIC DNA]</scope>
    <source>
        <strain evidence="2 3">S46</strain>
    </source>
</reference>
<dbReference type="SUPFAM" id="SSF140652">
    <property type="entry name" value="YozE-like"/>
    <property type="match status" value="1"/>
</dbReference>
<feature type="domain" description="YozE SAM-like" evidence="1">
    <location>
        <begin position="2"/>
        <end position="56"/>
    </location>
</feature>
<gene>
    <name evidence="2" type="ORF">C273_06113</name>
</gene>